<protein>
    <recommendedName>
        <fullName evidence="4">Protein kinase domain-containing protein</fullName>
    </recommendedName>
</protein>
<accession>A0A0G4F519</accession>
<dbReference type="Gene3D" id="1.10.510.10">
    <property type="entry name" value="Transferase(Phosphotransferase) domain 1"/>
    <property type="match status" value="1"/>
</dbReference>
<dbReference type="InterPro" id="IPR011009">
    <property type="entry name" value="Kinase-like_dom_sf"/>
</dbReference>
<gene>
    <name evidence="2" type="ORF">Vbra_8794</name>
</gene>
<proteinExistence type="predicted"/>
<reference evidence="2 3" key="1">
    <citation type="submission" date="2014-11" db="EMBL/GenBank/DDBJ databases">
        <authorList>
            <person name="Zhu J."/>
            <person name="Qi W."/>
            <person name="Song R."/>
        </authorList>
    </citation>
    <scope>NUCLEOTIDE SEQUENCE [LARGE SCALE GENOMIC DNA]</scope>
</reference>
<feature type="region of interest" description="Disordered" evidence="1">
    <location>
        <begin position="183"/>
        <end position="211"/>
    </location>
</feature>
<dbReference type="AlphaFoldDB" id="A0A0G4F519"/>
<dbReference type="Proteomes" id="UP000041254">
    <property type="component" value="Unassembled WGS sequence"/>
</dbReference>
<dbReference type="SUPFAM" id="SSF56112">
    <property type="entry name" value="Protein kinase-like (PK-like)"/>
    <property type="match status" value="1"/>
</dbReference>
<organism evidence="2 3">
    <name type="scientific">Vitrella brassicaformis (strain CCMP3155)</name>
    <dbReference type="NCBI Taxonomy" id="1169540"/>
    <lineage>
        <taxon>Eukaryota</taxon>
        <taxon>Sar</taxon>
        <taxon>Alveolata</taxon>
        <taxon>Colpodellida</taxon>
        <taxon>Vitrellaceae</taxon>
        <taxon>Vitrella</taxon>
    </lineage>
</organism>
<dbReference type="EMBL" id="CDMY01000371">
    <property type="protein sequence ID" value="CEM06820.1"/>
    <property type="molecule type" value="Genomic_DNA"/>
</dbReference>
<evidence type="ECO:0000256" key="1">
    <source>
        <dbReference type="SAM" id="MobiDB-lite"/>
    </source>
</evidence>
<keyword evidence="3" id="KW-1185">Reference proteome</keyword>
<evidence type="ECO:0000313" key="2">
    <source>
        <dbReference type="EMBL" id="CEM06820.1"/>
    </source>
</evidence>
<dbReference type="InParanoid" id="A0A0G4F519"/>
<feature type="compositionally biased region" description="Acidic residues" evidence="1">
    <location>
        <begin position="188"/>
        <end position="199"/>
    </location>
</feature>
<dbReference type="VEuPathDB" id="CryptoDB:Vbra_8794"/>
<name>A0A0G4F519_VITBC</name>
<evidence type="ECO:0000313" key="3">
    <source>
        <dbReference type="Proteomes" id="UP000041254"/>
    </source>
</evidence>
<evidence type="ECO:0008006" key="4">
    <source>
        <dbReference type="Google" id="ProtNLM"/>
    </source>
</evidence>
<sequence>MSCSAASRFGASAGTAVGPPHVVQELAELQATLERLMRKLRREGRIMDAINPLMGGRRIVPRLVAWGDVGGEEEGEWKRTDRCMQQDMTVARRRSVVALEGTFVMMEAIDFADALERRLMNDRGDPDEYFASLRFEGKSALELFNDQRQGCLSPMGWCVPLTGEFLRALEACRRLQKRLQRAARVSDSSDEEEEDDEDEKPTSRPANKVPKEWRVERGPVSLLDLYRVRAGDDLGDVRARLQRIKRAVEGLGMEGRHFRQVAAAALDTLNHLHGYGFIHGDANPSNFLLRWLGSGSEAASSTRGNSSFEVTAIDFEFTLPIAASRRPVAASRVDDLPAVPVFEPWTAPEAQRDLATAIVSTWPLEDPLRFYLPQSQPIASSGPLSFALHPTVQQDAYSIGLACALMLAAPHMGEEFVGFDVLLDGVRVDNKALESALQGTNSGTAGACEKIQEPQRALSRFNGLAAAVEAAREAHTGQGLHTEGAGTSEAVVDLGIALVLGAACAIPTRQRGSPLLLL</sequence>